<dbReference type="InterPro" id="IPR018060">
    <property type="entry name" value="HTH_AraC"/>
</dbReference>
<reference evidence="5 6" key="1">
    <citation type="submission" date="2016-09" db="EMBL/GenBank/DDBJ databases">
        <title>The complete genome sequences of Rhizobium gallicum, symbiovars gallicum and phaseoli, symbionts associated to common bean (Phaseolus vulgaris).</title>
        <authorList>
            <person name="Bustos P."/>
            <person name="Santamaria R.I."/>
            <person name="Perez-Carrascal O.M."/>
            <person name="Juarez S."/>
            <person name="Lozano L."/>
            <person name="Martinez-Flores I."/>
            <person name="Martinez-Romero E."/>
            <person name="Cevallos M."/>
            <person name="Romero D."/>
            <person name="Davila G."/>
            <person name="Gonzalez V."/>
        </authorList>
    </citation>
    <scope>NUCLEOTIDE SEQUENCE [LARGE SCALE GENOMIC DNA]</scope>
    <source>
        <strain evidence="5 6">8C-3</strain>
        <plasmid evidence="6">Plasmid prsp8c3a</plasmid>
    </source>
</reference>
<dbReference type="Pfam" id="PF12852">
    <property type="entry name" value="Cupin_6"/>
    <property type="match status" value="1"/>
</dbReference>
<dbReference type="SMART" id="SM00342">
    <property type="entry name" value="HTH_ARAC"/>
    <property type="match status" value="1"/>
</dbReference>
<evidence type="ECO:0000256" key="2">
    <source>
        <dbReference type="ARBA" id="ARBA00023125"/>
    </source>
</evidence>
<dbReference type="GO" id="GO:0003700">
    <property type="term" value="F:DNA-binding transcription factor activity"/>
    <property type="evidence" value="ECO:0007669"/>
    <property type="project" value="InterPro"/>
</dbReference>
<organism evidence="5 6">
    <name type="scientific">Rhizobium etli 8C-3</name>
    <dbReference type="NCBI Taxonomy" id="538025"/>
    <lineage>
        <taxon>Bacteria</taxon>
        <taxon>Pseudomonadati</taxon>
        <taxon>Pseudomonadota</taxon>
        <taxon>Alphaproteobacteria</taxon>
        <taxon>Hyphomicrobiales</taxon>
        <taxon>Rhizobiaceae</taxon>
        <taxon>Rhizobium/Agrobacterium group</taxon>
        <taxon>Rhizobium</taxon>
    </lineage>
</organism>
<dbReference type="Proteomes" id="UP000185109">
    <property type="component" value="Plasmid pRsp8C3a"/>
</dbReference>
<dbReference type="PANTHER" id="PTHR46796:SF13">
    <property type="entry name" value="HTH-TYPE TRANSCRIPTIONAL ACTIVATOR RHAS"/>
    <property type="match status" value="1"/>
</dbReference>
<gene>
    <name evidence="5" type="ORF">AM571_PA00209</name>
</gene>
<accession>A0A1L5PAF8</accession>
<dbReference type="InterPro" id="IPR032783">
    <property type="entry name" value="AraC_lig"/>
</dbReference>
<keyword evidence="3" id="KW-0804">Transcription</keyword>
<protein>
    <submittedName>
        <fullName evidence="5">AraC family transcriptional regulator protein</fullName>
    </submittedName>
</protein>
<proteinExistence type="predicted"/>
<keyword evidence="2" id="KW-0238">DNA-binding</keyword>
<evidence type="ECO:0000313" key="6">
    <source>
        <dbReference type="Proteomes" id="UP000185109"/>
    </source>
</evidence>
<dbReference type="PROSITE" id="PS01124">
    <property type="entry name" value="HTH_ARAC_FAMILY_2"/>
    <property type="match status" value="1"/>
</dbReference>
<evidence type="ECO:0000259" key="4">
    <source>
        <dbReference type="PROSITE" id="PS01124"/>
    </source>
</evidence>
<evidence type="ECO:0000313" key="5">
    <source>
        <dbReference type="EMBL" id="APO77094.1"/>
    </source>
</evidence>
<dbReference type="EMBL" id="CP017242">
    <property type="protein sequence ID" value="APO77094.1"/>
    <property type="molecule type" value="Genomic_DNA"/>
</dbReference>
<dbReference type="AlphaFoldDB" id="A0A1L5PAF8"/>
<dbReference type="InterPro" id="IPR009057">
    <property type="entry name" value="Homeodomain-like_sf"/>
</dbReference>
<dbReference type="PROSITE" id="PS00041">
    <property type="entry name" value="HTH_ARAC_FAMILY_1"/>
    <property type="match status" value="1"/>
</dbReference>
<dbReference type="Gene3D" id="1.10.10.60">
    <property type="entry name" value="Homeodomain-like"/>
    <property type="match status" value="2"/>
</dbReference>
<dbReference type="InterPro" id="IPR050204">
    <property type="entry name" value="AraC_XylS_family_regulators"/>
</dbReference>
<feature type="domain" description="HTH araC/xylS-type" evidence="4">
    <location>
        <begin position="203"/>
        <end position="301"/>
    </location>
</feature>
<keyword evidence="5" id="KW-0614">Plasmid</keyword>
<keyword evidence="1" id="KW-0805">Transcription regulation</keyword>
<evidence type="ECO:0000256" key="1">
    <source>
        <dbReference type="ARBA" id="ARBA00023015"/>
    </source>
</evidence>
<sequence>MDPLSEILSLLKPRSYITAGFDAGGDWSLRLDDLAGRIKCYAVIRGSCWLMLDDSGEPVQILAGDCFVLPSGRPVRISSDPALAPTLASEALAPDRDGETVTYNGGGDVLLAGSRFEVSGRHADVLLRTLPPVIHLKAAGDQEALRWSIELMMRELREVKPGASLVAQHLAHIMLAQTLRLYLSQQSGAEIGWFAGLADPQVGAAIGAIHADPGHGWMLEELAAHAGMSRTVFARRFREKTGETPVAYLTRWRMMLAAERLVTGRETLARIARAVGYESENAFNTAFTRVMGLSPRRYSRAAEAHSLVEQPPSGDL</sequence>
<evidence type="ECO:0000256" key="3">
    <source>
        <dbReference type="ARBA" id="ARBA00023163"/>
    </source>
</evidence>
<dbReference type="GO" id="GO:0043565">
    <property type="term" value="F:sequence-specific DNA binding"/>
    <property type="evidence" value="ECO:0007669"/>
    <property type="project" value="InterPro"/>
</dbReference>
<dbReference type="Pfam" id="PF12833">
    <property type="entry name" value="HTH_18"/>
    <property type="match status" value="1"/>
</dbReference>
<dbReference type="InterPro" id="IPR018062">
    <property type="entry name" value="HTH_AraC-typ_CS"/>
</dbReference>
<dbReference type="PANTHER" id="PTHR46796">
    <property type="entry name" value="HTH-TYPE TRANSCRIPTIONAL ACTIVATOR RHAS-RELATED"/>
    <property type="match status" value="1"/>
</dbReference>
<dbReference type="SUPFAM" id="SSF46689">
    <property type="entry name" value="Homeodomain-like"/>
    <property type="match status" value="2"/>
</dbReference>
<dbReference type="RefSeq" id="WP_074063542.1">
    <property type="nucleotide sequence ID" value="NZ_CP017242.1"/>
</dbReference>
<geneLocation type="plasmid" evidence="6">
    <name>prsp8c3a</name>
</geneLocation>
<name>A0A1L5PAF8_RHIET</name>